<dbReference type="InterPro" id="IPR014227">
    <property type="entry name" value="YtvI-like"/>
</dbReference>
<evidence type="ECO:0000256" key="5">
    <source>
        <dbReference type="ARBA" id="ARBA00023136"/>
    </source>
</evidence>
<dbReference type="PANTHER" id="PTHR21716:SF68">
    <property type="entry name" value="TRANSPORT PROTEIN YTVI-RELATED"/>
    <property type="match status" value="1"/>
</dbReference>
<dbReference type="STRING" id="1850517.A8708_12620"/>
<keyword evidence="5 6" id="KW-0472">Membrane</keyword>
<evidence type="ECO:0000313" key="8">
    <source>
        <dbReference type="Proteomes" id="UP000078454"/>
    </source>
</evidence>
<comment type="similarity">
    <text evidence="2">Belongs to the autoinducer-2 exporter (AI-2E) (TC 2.A.86) family.</text>
</comment>
<dbReference type="RefSeq" id="WP_068662173.1">
    <property type="nucleotide sequence ID" value="NZ_LYPB01000045.1"/>
</dbReference>
<evidence type="ECO:0000313" key="7">
    <source>
        <dbReference type="EMBL" id="OAS22406.1"/>
    </source>
</evidence>
<feature type="transmembrane region" description="Helical" evidence="6">
    <location>
        <begin position="147"/>
        <end position="179"/>
    </location>
</feature>
<proteinExistence type="inferred from homology"/>
<comment type="caution">
    <text evidence="7">The sequence shown here is derived from an EMBL/GenBank/DDBJ whole genome shotgun (WGS) entry which is preliminary data.</text>
</comment>
<gene>
    <name evidence="7" type="ORF">A8708_12620</name>
</gene>
<dbReference type="AlphaFoldDB" id="A0A198AN40"/>
<keyword evidence="3 6" id="KW-0812">Transmembrane</keyword>
<protein>
    <submittedName>
        <fullName evidence="7">Sporulation integral membrane protein YtvI</fullName>
    </submittedName>
</protein>
<feature type="transmembrane region" description="Helical" evidence="6">
    <location>
        <begin position="246"/>
        <end position="273"/>
    </location>
</feature>
<reference evidence="7 8" key="1">
    <citation type="submission" date="2016-05" db="EMBL/GenBank/DDBJ databases">
        <title>Paenibacillus sp. 1ZS3-15 nov., isolated from the rhizosphere soil.</title>
        <authorList>
            <person name="Zhang X.X."/>
            <person name="Zhang J."/>
        </authorList>
    </citation>
    <scope>NUCLEOTIDE SEQUENCE [LARGE SCALE GENOMIC DNA]</scope>
    <source>
        <strain evidence="7 8">1ZS3-15</strain>
    </source>
</reference>
<sequence>MLSFYKKYWRTVFDIGLIALTVYLFMLLFSYLYAIATPIFLALIIFMMIEPLARFLNRKGMSKSLASAISTLVFVLIILGALAGAVVIFTSQIMSLVDKIDDYAAIFNDQIIHRIAELNDRFQAMPDDVTSKAKDYAGQFAGKASTFLVAFLSGLVASLTSFSTFMFNFIVGIILAYFLSIEIESWKRLASEQTPNTFKSAFFFLKENVVKGIVSYVKAQSKLISLTFIVIFVALLVLNVNNAFSIALLSAVFDVLPLLGVSTLFIPWIIYLFIVGNTTLAIWLSALLIVVILVRQIMEPKITGESLGVSAFTTLAFMIVSLSLFGVAGVILSPVLIILIKALHTQGYLQRWIRKPENEYAEGKLPYTGD</sequence>
<feature type="transmembrane region" description="Helical" evidence="6">
    <location>
        <begin position="68"/>
        <end position="89"/>
    </location>
</feature>
<dbReference type="Pfam" id="PF01594">
    <property type="entry name" value="AI-2E_transport"/>
    <property type="match status" value="1"/>
</dbReference>
<keyword evidence="8" id="KW-1185">Reference proteome</keyword>
<feature type="transmembrane region" description="Helical" evidence="6">
    <location>
        <begin position="310"/>
        <end position="340"/>
    </location>
</feature>
<dbReference type="GO" id="GO:0016020">
    <property type="term" value="C:membrane"/>
    <property type="evidence" value="ECO:0007669"/>
    <property type="project" value="UniProtKB-SubCell"/>
</dbReference>
<organism evidence="7 8">
    <name type="scientific">Paenibacillus oryzisoli</name>
    <dbReference type="NCBI Taxonomy" id="1850517"/>
    <lineage>
        <taxon>Bacteria</taxon>
        <taxon>Bacillati</taxon>
        <taxon>Bacillota</taxon>
        <taxon>Bacilli</taxon>
        <taxon>Bacillales</taxon>
        <taxon>Paenibacillaceae</taxon>
        <taxon>Paenibacillus</taxon>
    </lineage>
</organism>
<dbReference type="GO" id="GO:0055085">
    <property type="term" value="P:transmembrane transport"/>
    <property type="evidence" value="ECO:0007669"/>
    <property type="project" value="TreeGrafter"/>
</dbReference>
<feature type="transmembrane region" description="Helical" evidence="6">
    <location>
        <begin position="223"/>
        <end position="240"/>
    </location>
</feature>
<evidence type="ECO:0000256" key="6">
    <source>
        <dbReference type="SAM" id="Phobius"/>
    </source>
</evidence>
<dbReference type="EMBL" id="LYPB01000045">
    <property type="protein sequence ID" value="OAS22406.1"/>
    <property type="molecule type" value="Genomic_DNA"/>
</dbReference>
<feature type="transmembrane region" description="Helical" evidence="6">
    <location>
        <begin position="12"/>
        <end position="33"/>
    </location>
</feature>
<dbReference type="OrthoDB" id="9774361at2"/>
<comment type="subcellular location">
    <subcellularLocation>
        <location evidence="1">Membrane</location>
        <topology evidence="1">Multi-pass membrane protein</topology>
    </subcellularLocation>
</comment>
<keyword evidence="4 6" id="KW-1133">Transmembrane helix</keyword>
<evidence type="ECO:0000256" key="2">
    <source>
        <dbReference type="ARBA" id="ARBA00009773"/>
    </source>
</evidence>
<evidence type="ECO:0000256" key="3">
    <source>
        <dbReference type="ARBA" id="ARBA00022692"/>
    </source>
</evidence>
<dbReference type="InterPro" id="IPR002549">
    <property type="entry name" value="AI-2E-like"/>
</dbReference>
<evidence type="ECO:0000256" key="1">
    <source>
        <dbReference type="ARBA" id="ARBA00004141"/>
    </source>
</evidence>
<accession>A0A198AN40</accession>
<dbReference type="Proteomes" id="UP000078454">
    <property type="component" value="Unassembled WGS sequence"/>
</dbReference>
<name>A0A198AN40_9BACL</name>
<evidence type="ECO:0000256" key="4">
    <source>
        <dbReference type="ARBA" id="ARBA00022989"/>
    </source>
</evidence>
<feature type="transmembrane region" description="Helical" evidence="6">
    <location>
        <begin position="280"/>
        <end position="298"/>
    </location>
</feature>
<dbReference type="PANTHER" id="PTHR21716">
    <property type="entry name" value="TRANSMEMBRANE PROTEIN"/>
    <property type="match status" value="1"/>
</dbReference>
<dbReference type="NCBIfam" id="TIGR02872">
    <property type="entry name" value="spore_ytvI"/>
    <property type="match status" value="1"/>
</dbReference>